<dbReference type="OrthoDB" id="9919902at2"/>
<name>A0A4S4N5Y4_9BACT</name>
<organism evidence="1 2">
    <name type="scientific">Neolewinella litorea</name>
    <dbReference type="NCBI Taxonomy" id="2562452"/>
    <lineage>
        <taxon>Bacteria</taxon>
        <taxon>Pseudomonadati</taxon>
        <taxon>Bacteroidota</taxon>
        <taxon>Saprospiria</taxon>
        <taxon>Saprospirales</taxon>
        <taxon>Lewinellaceae</taxon>
        <taxon>Neolewinella</taxon>
    </lineage>
</organism>
<evidence type="ECO:0000313" key="2">
    <source>
        <dbReference type="Proteomes" id="UP000308528"/>
    </source>
</evidence>
<keyword evidence="2" id="KW-1185">Reference proteome</keyword>
<dbReference type="AlphaFoldDB" id="A0A4S4N5Y4"/>
<gene>
    <name evidence="1" type="ORF">E4021_17650</name>
</gene>
<proteinExistence type="predicted"/>
<evidence type="ECO:0000313" key="1">
    <source>
        <dbReference type="EMBL" id="THH34524.1"/>
    </source>
</evidence>
<dbReference type="Proteomes" id="UP000308528">
    <property type="component" value="Unassembled WGS sequence"/>
</dbReference>
<comment type="caution">
    <text evidence="1">The sequence shown here is derived from an EMBL/GenBank/DDBJ whole genome shotgun (WGS) entry which is preliminary data.</text>
</comment>
<sequence>MEAKEMTAKDAKRLLVKLYARYRKGEVTEAAAYREAFLINSIVKAIEVTDLESRLDSIEQTLTNG</sequence>
<protein>
    <submittedName>
        <fullName evidence="1">Uncharacterized protein</fullName>
    </submittedName>
</protein>
<dbReference type="EMBL" id="SRSF01000019">
    <property type="protein sequence ID" value="THH34524.1"/>
    <property type="molecule type" value="Genomic_DNA"/>
</dbReference>
<accession>A0A4S4N5Y4</accession>
<reference evidence="1 2" key="1">
    <citation type="submission" date="2019-04" db="EMBL/GenBank/DDBJ databases">
        <title>Lewinella litorea sp. nov., isolated from a marine sand.</title>
        <authorList>
            <person name="Yoon J.-H."/>
        </authorList>
    </citation>
    <scope>NUCLEOTIDE SEQUENCE [LARGE SCALE GENOMIC DNA]</scope>
    <source>
        <strain evidence="1 2">HSMS-39</strain>
    </source>
</reference>